<dbReference type="EMBL" id="JACOFT010000002">
    <property type="protein sequence ID" value="MBC3811089.1"/>
    <property type="molecule type" value="Genomic_DNA"/>
</dbReference>
<accession>A0ABR6XDW2</accession>
<name>A0ABR6XDW2_9BURK</name>
<evidence type="ECO:0000313" key="2">
    <source>
        <dbReference type="Proteomes" id="UP000637632"/>
    </source>
</evidence>
<comment type="caution">
    <text evidence="1">The sequence shown here is derived from an EMBL/GenBank/DDBJ whole genome shotgun (WGS) entry which is preliminary data.</text>
</comment>
<protein>
    <submittedName>
        <fullName evidence="1">Uncharacterized protein</fullName>
    </submittedName>
</protein>
<dbReference type="Proteomes" id="UP000637632">
    <property type="component" value="Unassembled WGS sequence"/>
</dbReference>
<gene>
    <name evidence="1" type="ORF">H8K26_06505</name>
</gene>
<proteinExistence type="predicted"/>
<sequence length="59" mass="6982">MLLLELELLLVLLLLVQMLELLLQLLLELELLLLFCRKQPKRLLTGIRARVIFSCFTFK</sequence>
<evidence type="ECO:0000313" key="1">
    <source>
        <dbReference type="EMBL" id="MBC3811089.1"/>
    </source>
</evidence>
<reference evidence="1 2" key="1">
    <citation type="submission" date="2020-08" db="EMBL/GenBank/DDBJ databases">
        <title>Novel species isolated from subtropical streams in China.</title>
        <authorList>
            <person name="Lu H."/>
        </authorList>
    </citation>
    <scope>NUCLEOTIDE SEQUENCE [LARGE SCALE GENOMIC DNA]</scope>
    <source>
        <strain evidence="1 2">CCTCC AB 2015119</strain>
    </source>
</reference>
<keyword evidence="2" id="KW-1185">Reference proteome</keyword>
<organism evidence="1 2">
    <name type="scientific">Undibacterium aquatile</name>
    <dbReference type="NCBI Taxonomy" id="1537398"/>
    <lineage>
        <taxon>Bacteria</taxon>
        <taxon>Pseudomonadati</taxon>
        <taxon>Pseudomonadota</taxon>
        <taxon>Betaproteobacteria</taxon>
        <taxon>Burkholderiales</taxon>
        <taxon>Oxalobacteraceae</taxon>
        <taxon>Undibacterium</taxon>
    </lineage>
</organism>